<dbReference type="EMBL" id="JACJII010000001">
    <property type="protein sequence ID" value="MBA9001389.1"/>
    <property type="molecule type" value="Genomic_DNA"/>
</dbReference>
<evidence type="ECO:0000256" key="4">
    <source>
        <dbReference type="ARBA" id="ARBA00023136"/>
    </source>
</evidence>
<keyword evidence="9" id="KW-1185">Reference proteome</keyword>
<dbReference type="RefSeq" id="WP_182703701.1">
    <property type="nucleotide sequence ID" value="NZ_JACJII010000001.1"/>
</dbReference>
<comment type="caution">
    <text evidence="8">The sequence shown here is derived from an EMBL/GenBank/DDBJ whole genome shotgun (WGS) entry which is preliminary data.</text>
</comment>
<feature type="transmembrane region" description="Helical" evidence="6">
    <location>
        <begin position="78"/>
        <end position="96"/>
    </location>
</feature>
<keyword evidence="2 6" id="KW-0812">Transmembrane</keyword>
<dbReference type="GO" id="GO:0005886">
    <property type="term" value="C:plasma membrane"/>
    <property type="evidence" value="ECO:0007669"/>
    <property type="project" value="UniProtKB-SubCell"/>
</dbReference>
<evidence type="ECO:0000259" key="7">
    <source>
        <dbReference type="PROSITE" id="PS50850"/>
    </source>
</evidence>
<dbReference type="PANTHER" id="PTHR42718:SF49">
    <property type="entry name" value="EXPORT PROTEIN"/>
    <property type="match status" value="1"/>
</dbReference>
<feature type="transmembrane region" description="Helical" evidence="6">
    <location>
        <begin position="266"/>
        <end position="286"/>
    </location>
</feature>
<feature type="transmembrane region" description="Helical" evidence="6">
    <location>
        <begin position="43"/>
        <end position="66"/>
    </location>
</feature>
<evidence type="ECO:0000256" key="2">
    <source>
        <dbReference type="ARBA" id="ARBA00022692"/>
    </source>
</evidence>
<accession>A0A7W3MT46</accession>
<dbReference type="GO" id="GO:0022857">
    <property type="term" value="F:transmembrane transporter activity"/>
    <property type="evidence" value="ECO:0007669"/>
    <property type="project" value="InterPro"/>
</dbReference>
<protein>
    <submittedName>
        <fullName evidence="8">MFS family permease</fullName>
    </submittedName>
</protein>
<gene>
    <name evidence="8" type="ORF">HNR21_000271</name>
</gene>
<evidence type="ECO:0000256" key="6">
    <source>
        <dbReference type="SAM" id="Phobius"/>
    </source>
</evidence>
<feature type="domain" description="Major facilitator superfamily (MFS) profile" evidence="7">
    <location>
        <begin position="12"/>
        <end position="487"/>
    </location>
</feature>
<feature type="transmembrane region" description="Helical" evidence="6">
    <location>
        <begin position="298"/>
        <end position="315"/>
    </location>
</feature>
<feature type="transmembrane region" description="Helical" evidence="6">
    <location>
        <begin position="396"/>
        <end position="422"/>
    </location>
</feature>
<organism evidence="8 9">
    <name type="scientific">Thermomonospora cellulosilytica</name>
    <dbReference type="NCBI Taxonomy" id="1411118"/>
    <lineage>
        <taxon>Bacteria</taxon>
        <taxon>Bacillati</taxon>
        <taxon>Actinomycetota</taxon>
        <taxon>Actinomycetes</taxon>
        <taxon>Streptosporangiales</taxon>
        <taxon>Thermomonosporaceae</taxon>
        <taxon>Thermomonospora</taxon>
    </lineage>
</organism>
<evidence type="ECO:0000256" key="1">
    <source>
        <dbReference type="ARBA" id="ARBA00004651"/>
    </source>
</evidence>
<sequence>MAEDDVSRPGMTLAAVLLGFLTLPMLMSGTTVALPRIGADLDASGAALQWVVVGYFLAASSLMLVVGSLGDVLGRRRVFALGAALYTAGALAGALARDIWVLDVARTLSGVGAAGVMAVGGAILGATFTGAARNRAFAAMGTASGVGLAIGPALAGWLVGTVGWRATFACFAAAGALVWAGTLVMPRTRPAAGPGRIDLAGGIAFVAASAGVMFGVNQASRHGWGSPAVLVPVGAGAVALAVFVLVERRSARPVLELGLLGDRRFVGWVLGCAFVAAGPAGVMAFLPTYLQGVTGASAGQAGLTMLLMTVPVLLFPQAGARLVNRGLPGRVLIAGALLLIAAGHAWLTVLEPGIGTLALLGPLATIGTGMGLAMGTADAQAMDRVPADRLGMAAGLLNTARAGAGTLATTVFGTSLTLLLAARVGDAATAARITAGDLSGSGHRTDAALSSEAALFSEVWHVMSWTVAAGCAAVALAVWALLAPDRRSPEKTSSPQERRKARSQAA</sequence>
<feature type="transmembrane region" description="Helical" evidence="6">
    <location>
        <begin position="108"/>
        <end position="129"/>
    </location>
</feature>
<reference evidence="8 9" key="1">
    <citation type="submission" date="2020-08" db="EMBL/GenBank/DDBJ databases">
        <title>Sequencing the genomes of 1000 actinobacteria strains.</title>
        <authorList>
            <person name="Klenk H.-P."/>
        </authorList>
    </citation>
    <scope>NUCLEOTIDE SEQUENCE [LARGE SCALE GENOMIC DNA]</scope>
    <source>
        <strain evidence="8 9">DSM 45823</strain>
    </source>
</reference>
<evidence type="ECO:0000313" key="8">
    <source>
        <dbReference type="EMBL" id="MBA9001389.1"/>
    </source>
</evidence>
<dbReference type="Pfam" id="PF07690">
    <property type="entry name" value="MFS_1"/>
    <property type="match status" value="1"/>
</dbReference>
<comment type="subcellular location">
    <subcellularLocation>
        <location evidence="1">Cell membrane</location>
        <topology evidence="1">Multi-pass membrane protein</topology>
    </subcellularLocation>
</comment>
<dbReference type="PROSITE" id="PS50850">
    <property type="entry name" value="MFS"/>
    <property type="match status" value="1"/>
</dbReference>
<keyword evidence="3 6" id="KW-1133">Transmembrane helix</keyword>
<feature type="transmembrane region" description="Helical" evidence="6">
    <location>
        <begin position="459"/>
        <end position="482"/>
    </location>
</feature>
<dbReference type="InterPro" id="IPR036259">
    <property type="entry name" value="MFS_trans_sf"/>
</dbReference>
<dbReference type="CDD" id="cd17321">
    <property type="entry name" value="MFS_MMR_MDR_like"/>
    <property type="match status" value="1"/>
</dbReference>
<dbReference type="Gene3D" id="1.20.1250.20">
    <property type="entry name" value="MFS general substrate transporter like domains"/>
    <property type="match status" value="1"/>
</dbReference>
<dbReference type="AlphaFoldDB" id="A0A7W3MT46"/>
<feature type="transmembrane region" description="Helical" evidence="6">
    <location>
        <begin position="327"/>
        <end position="347"/>
    </location>
</feature>
<feature type="transmembrane region" description="Helical" evidence="6">
    <location>
        <begin position="166"/>
        <end position="185"/>
    </location>
</feature>
<feature type="transmembrane region" description="Helical" evidence="6">
    <location>
        <begin position="353"/>
        <end position="375"/>
    </location>
</feature>
<dbReference type="InterPro" id="IPR020846">
    <property type="entry name" value="MFS_dom"/>
</dbReference>
<evidence type="ECO:0000313" key="9">
    <source>
        <dbReference type="Proteomes" id="UP000539313"/>
    </source>
</evidence>
<proteinExistence type="predicted"/>
<dbReference type="InterPro" id="IPR011701">
    <property type="entry name" value="MFS"/>
</dbReference>
<dbReference type="SUPFAM" id="SSF103473">
    <property type="entry name" value="MFS general substrate transporter"/>
    <property type="match status" value="1"/>
</dbReference>
<dbReference type="PANTHER" id="PTHR42718">
    <property type="entry name" value="MAJOR FACILITATOR SUPERFAMILY MULTIDRUG TRANSPORTER MFSC"/>
    <property type="match status" value="1"/>
</dbReference>
<feature type="transmembrane region" description="Helical" evidence="6">
    <location>
        <begin position="136"/>
        <end position="160"/>
    </location>
</feature>
<evidence type="ECO:0000256" key="5">
    <source>
        <dbReference type="SAM" id="MobiDB-lite"/>
    </source>
</evidence>
<keyword evidence="4 6" id="KW-0472">Membrane</keyword>
<dbReference type="Proteomes" id="UP000539313">
    <property type="component" value="Unassembled WGS sequence"/>
</dbReference>
<name>A0A7W3MT46_9ACTN</name>
<feature type="region of interest" description="Disordered" evidence="5">
    <location>
        <begin position="486"/>
        <end position="506"/>
    </location>
</feature>
<evidence type="ECO:0000256" key="3">
    <source>
        <dbReference type="ARBA" id="ARBA00022989"/>
    </source>
</evidence>
<feature type="transmembrane region" description="Helical" evidence="6">
    <location>
        <begin position="197"/>
        <end position="216"/>
    </location>
</feature>
<dbReference type="Gene3D" id="1.20.1720.10">
    <property type="entry name" value="Multidrug resistance protein D"/>
    <property type="match status" value="1"/>
</dbReference>
<feature type="transmembrane region" description="Helical" evidence="6">
    <location>
        <begin position="228"/>
        <end position="246"/>
    </location>
</feature>